<organism evidence="3 4">
    <name type="scientific">Drosophila simulans</name>
    <name type="common">Fruit fly</name>
    <dbReference type="NCBI Taxonomy" id="7240"/>
    <lineage>
        <taxon>Eukaryota</taxon>
        <taxon>Metazoa</taxon>
        <taxon>Ecdysozoa</taxon>
        <taxon>Arthropoda</taxon>
        <taxon>Hexapoda</taxon>
        <taxon>Insecta</taxon>
        <taxon>Pterygota</taxon>
        <taxon>Neoptera</taxon>
        <taxon>Endopterygota</taxon>
        <taxon>Diptera</taxon>
        <taxon>Brachycera</taxon>
        <taxon>Muscomorpha</taxon>
        <taxon>Ephydroidea</taxon>
        <taxon>Drosophilidae</taxon>
        <taxon>Drosophila</taxon>
        <taxon>Sophophora</taxon>
    </lineage>
</organism>
<dbReference type="Proteomes" id="UP000000304">
    <property type="component" value="Unassembled WGS sequence"/>
</dbReference>
<dbReference type="Bgee" id="FBgn0183773">
    <property type="expression patterns" value="Expressed in adult organism and 3 other cell types or tissues"/>
</dbReference>
<dbReference type="EMBL" id="CH981739">
    <property type="protein sequence ID" value="EDX15382.1"/>
    <property type="molecule type" value="Genomic_DNA"/>
</dbReference>
<dbReference type="InterPro" id="IPR002213">
    <property type="entry name" value="UDP_glucos_trans"/>
</dbReference>
<proteinExistence type="predicted"/>
<keyword evidence="4" id="KW-1185">Reference proteome</keyword>
<keyword evidence="1" id="KW-0808">Transferase</keyword>
<evidence type="ECO:0000313" key="3">
    <source>
        <dbReference type="EMBL" id="EDX15382.1"/>
    </source>
</evidence>
<dbReference type="AlphaFoldDB" id="B4NS04"/>
<dbReference type="GO" id="GO:0008194">
    <property type="term" value="F:UDP-glycosyltransferase activity"/>
    <property type="evidence" value="ECO:0007669"/>
    <property type="project" value="InterPro"/>
</dbReference>
<name>B4NS04_DROSI</name>
<dbReference type="STRING" id="7240.B4NS04"/>
<protein>
    <submittedName>
        <fullName evidence="3">GD12034</fullName>
    </submittedName>
</protein>
<accession>B4NS04</accession>
<sequence length="166" mass="19032">MSALISTAVFWNPGGYLLGVRCCAYPVRGSAPEHYQIGEGGLCPIPVFSKLTTDDLVRNIETLINDPQYKRSALEVSQRFRDNPIHPLAEATFWIEYIIRHRGARHLKSHGAFIPLHQYLLLDVLGCLLLGAFLAIWLPWRMIRRVHKWWLKGESSDKLNEGKKRL</sequence>
<feature type="transmembrane region" description="Helical" evidence="2">
    <location>
        <begin position="119"/>
        <end position="140"/>
    </location>
</feature>
<dbReference type="SUPFAM" id="SSF53756">
    <property type="entry name" value="UDP-Glycosyltransferase/glycogen phosphorylase"/>
    <property type="match status" value="1"/>
</dbReference>
<keyword evidence="2" id="KW-1133">Transmembrane helix</keyword>
<evidence type="ECO:0000313" key="4">
    <source>
        <dbReference type="Proteomes" id="UP000000304"/>
    </source>
</evidence>
<keyword evidence="2" id="KW-0812">Transmembrane</keyword>
<evidence type="ECO:0000256" key="2">
    <source>
        <dbReference type="SAM" id="Phobius"/>
    </source>
</evidence>
<reference evidence="3 4" key="1">
    <citation type="journal article" date="2007" name="Nature">
        <title>Evolution of genes and genomes on the Drosophila phylogeny.</title>
        <authorList>
            <consortium name="Drosophila 12 Genomes Consortium"/>
            <person name="Clark A.G."/>
            <person name="Eisen M.B."/>
            <person name="Smith D.R."/>
            <person name="Bergman C.M."/>
            <person name="Oliver B."/>
            <person name="Markow T.A."/>
            <person name="Kaufman T.C."/>
            <person name="Kellis M."/>
            <person name="Gelbart W."/>
            <person name="Iyer V.N."/>
            <person name="Pollard D.A."/>
            <person name="Sackton T.B."/>
            <person name="Larracuente A.M."/>
            <person name="Singh N.D."/>
            <person name="Abad J.P."/>
            <person name="Abt D.N."/>
            <person name="Adryan B."/>
            <person name="Aguade M."/>
            <person name="Akashi H."/>
            <person name="Anderson W.W."/>
            <person name="Aquadro C.F."/>
            <person name="Ardell D.H."/>
            <person name="Arguello R."/>
            <person name="Artieri C.G."/>
            <person name="Barbash D.A."/>
            <person name="Barker D."/>
            <person name="Barsanti P."/>
            <person name="Batterham P."/>
            <person name="Batzoglou S."/>
            <person name="Begun D."/>
            <person name="Bhutkar A."/>
            <person name="Blanco E."/>
            <person name="Bosak S.A."/>
            <person name="Bradley R.K."/>
            <person name="Brand A.D."/>
            <person name="Brent M.R."/>
            <person name="Brooks A.N."/>
            <person name="Brown R.H."/>
            <person name="Butlin R.K."/>
            <person name="Caggese C."/>
            <person name="Calvi B.R."/>
            <person name="Bernardo de Carvalho A."/>
            <person name="Caspi A."/>
            <person name="Castrezana S."/>
            <person name="Celniker S.E."/>
            <person name="Chang J.L."/>
            <person name="Chapple C."/>
            <person name="Chatterji S."/>
            <person name="Chinwalla A."/>
            <person name="Civetta A."/>
            <person name="Clifton S.W."/>
            <person name="Comeron J.M."/>
            <person name="Costello J.C."/>
            <person name="Coyne J.A."/>
            <person name="Daub J."/>
            <person name="David R.G."/>
            <person name="Delcher A.L."/>
            <person name="Delehaunty K."/>
            <person name="Do C.B."/>
            <person name="Ebling H."/>
            <person name="Edwards K."/>
            <person name="Eickbush T."/>
            <person name="Evans J.D."/>
            <person name="Filipski A."/>
            <person name="Findeiss S."/>
            <person name="Freyhult E."/>
            <person name="Fulton L."/>
            <person name="Fulton R."/>
            <person name="Garcia A.C."/>
            <person name="Gardiner A."/>
            <person name="Garfield D.A."/>
            <person name="Garvin B.E."/>
            <person name="Gibson G."/>
            <person name="Gilbert D."/>
            <person name="Gnerre S."/>
            <person name="Godfrey J."/>
            <person name="Good R."/>
            <person name="Gotea V."/>
            <person name="Gravely B."/>
            <person name="Greenberg A.J."/>
            <person name="Griffiths-Jones S."/>
            <person name="Gross S."/>
            <person name="Guigo R."/>
            <person name="Gustafson E.A."/>
            <person name="Haerty W."/>
            <person name="Hahn M.W."/>
            <person name="Halligan D.L."/>
            <person name="Halpern A.L."/>
            <person name="Halter G.M."/>
            <person name="Han M.V."/>
            <person name="Heger A."/>
            <person name="Hillier L."/>
            <person name="Hinrichs A.S."/>
            <person name="Holmes I."/>
            <person name="Hoskins R.A."/>
            <person name="Hubisz M.J."/>
            <person name="Hultmark D."/>
            <person name="Huntley M.A."/>
            <person name="Jaffe D.B."/>
            <person name="Jagadeeshan S."/>
            <person name="Jeck W.R."/>
            <person name="Johnson J."/>
            <person name="Jones C.D."/>
            <person name="Jordan W.C."/>
            <person name="Karpen G.H."/>
            <person name="Kataoka E."/>
            <person name="Keightley P.D."/>
            <person name="Kheradpour P."/>
            <person name="Kirkness E.F."/>
            <person name="Koerich L.B."/>
            <person name="Kristiansen K."/>
            <person name="Kudrna D."/>
            <person name="Kulathinal R.J."/>
            <person name="Kumar S."/>
            <person name="Kwok R."/>
            <person name="Lander E."/>
            <person name="Langley C.H."/>
            <person name="Lapoint R."/>
            <person name="Lazzaro B.P."/>
            <person name="Lee S.J."/>
            <person name="Levesque L."/>
            <person name="Li R."/>
            <person name="Lin C.F."/>
            <person name="Lin M.F."/>
            <person name="Lindblad-Toh K."/>
            <person name="Llopart A."/>
            <person name="Long M."/>
            <person name="Low L."/>
            <person name="Lozovsky E."/>
            <person name="Lu J."/>
            <person name="Luo M."/>
            <person name="Machado C.A."/>
            <person name="Makalowski W."/>
            <person name="Marzo M."/>
            <person name="Matsuda M."/>
            <person name="Matzkin L."/>
            <person name="McAllister B."/>
            <person name="McBride C.S."/>
            <person name="McKernan B."/>
            <person name="McKernan K."/>
            <person name="Mendez-Lago M."/>
            <person name="Minx P."/>
            <person name="Mollenhauer M.U."/>
            <person name="Montooth K."/>
            <person name="Mount S.M."/>
            <person name="Mu X."/>
            <person name="Myers E."/>
            <person name="Negre B."/>
            <person name="Newfeld S."/>
            <person name="Nielsen R."/>
            <person name="Noor M.A."/>
            <person name="O'Grady P."/>
            <person name="Pachter L."/>
            <person name="Papaceit M."/>
            <person name="Parisi M.J."/>
            <person name="Parisi M."/>
            <person name="Parts L."/>
            <person name="Pedersen J.S."/>
            <person name="Pesole G."/>
            <person name="Phillippy A.M."/>
            <person name="Ponting C.P."/>
            <person name="Pop M."/>
            <person name="Porcelli D."/>
            <person name="Powell J.R."/>
            <person name="Prohaska S."/>
            <person name="Pruitt K."/>
            <person name="Puig M."/>
            <person name="Quesneville H."/>
            <person name="Ram K.R."/>
            <person name="Rand D."/>
            <person name="Rasmussen M.D."/>
            <person name="Reed L.K."/>
            <person name="Reenan R."/>
            <person name="Reily A."/>
            <person name="Remington K.A."/>
            <person name="Rieger T.T."/>
            <person name="Ritchie M.G."/>
            <person name="Robin C."/>
            <person name="Rogers Y.H."/>
            <person name="Rohde C."/>
            <person name="Rozas J."/>
            <person name="Rubenfield M.J."/>
            <person name="Ruiz A."/>
            <person name="Russo S."/>
            <person name="Salzberg S.L."/>
            <person name="Sanchez-Gracia A."/>
            <person name="Saranga D.J."/>
            <person name="Sato H."/>
            <person name="Schaeffer S.W."/>
            <person name="Schatz M.C."/>
            <person name="Schlenke T."/>
            <person name="Schwartz R."/>
            <person name="Segarra C."/>
            <person name="Singh R.S."/>
            <person name="Sirot L."/>
            <person name="Sirota M."/>
            <person name="Sisneros N.B."/>
            <person name="Smith C.D."/>
            <person name="Smith T.F."/>
            <person name="Spieth J."/>
            <person name="Stage D.E."/>
            <person name="Stark A."/>
            <person name="Stephan W."/>
            <person name="Strausberg R.L."/>
            <person name="Strempel S."/>
            <person name="Sturgill D."/>
            <person name="Sutton G."/>
            <person name="Sutton G.G."/>
            <person name="Tao W."/>
            <person name="Teichmann S."/>
            <person name="Tobari Y.N."/>
            <person name="Tomimura Y."/>
            <person name="Tsolas J.M."/>
            <person name="Valente V.L."/>
            <person name="Venter E."/>
            <person name="Venter J.C."/>
            <person name="Vicario S."/>
            <person name="Vieira F.G."/>
            <person name="Vilella A.J."/>
            <person name="Villasante A."/>
            <person name="Walenz B."/>
            <person name="Wang J."/>
            <person name="Wasserman M."/>
            <person name="Watts T."/>
            <person name="Wilson D."/>
            <person name="Wilson R.K."/>
            <person name="Wing R.A."/>
            <person name="Wolfner M.F."/>
            <person name="Wong A."/>
            <person name="Wong G.K."/>
            <person name="Wu C.I."/>
            <person name="Wu G."/>
            <person name="Yamamoto D."/>
            <person name="Yang H.P."/>
            <person name="Yang S.P."/>
            <person name="Yorke J.A."/>
            <person name="Yoshida K."/>
            <person name="Zdobnov E."/>
            <person name="Zhang P."/>
            <person name="Zhang Y."/>
            <person name="Zimin A.V."/>
            <person name="Baldwin J."/>
            <person name="Abdouelleil A."/>
            <person name="Abdulkadir J."/>
            <person name="Abebe A."/>
            <person name="Abera B."/>
            <person name="Abreu J."/>
            <person name="Acer S.C."/>
            <person name="Aftuck L."/>
            <person name="Alexander A."/>
            <person name="An P."/>
            <person name="Anderson E."/>
            <person name="Anderson S."/>
            <person name="Arachi H."/>
            <person name="Azer M."/>
            <person name="Bachantsang P."/>
            <person name="Barry A."/>
            <person name="Bayul T."/>
            <person name="Berlin A."/>
            <person name="Bessette D."/>
            <person name="Bloom T."/>
            <person name="Blye J."/>
            <person name="Boguslavskiy L."/>
            <person name="Bonnet C."/>
            <person name="Boukhgalter B."/>
            <person name="Bourzgui I."/>
            <person name="Brown A."/>
            <person name="Cahill P."/>
            <person name="Channer S."/>
            <person name="Cheshatsang Y."/>
            <person name="Chuda L."/>
            <person name="Citroen M."/>
            <person name="Collymore A."/>
            <person name="Cooke P."/>
            <person name="Costello M."/>
            <person name="D'Aco K."/>
            <person name="Daza R."/>
            <person name="De Haan G."/>
            <person name="DeGray S."/>
            <person name="DeMaso C."/>
            <person name="Dhargay N."/>
            <person name="Dooley K."/>
            <person name="Dooley E."/>
            <person name="Doricent M."/>
            <person name="Dorje P."/>
            <person name="Dorjee K."/>
            <person name="Dupes A."/>
            <person name="Elong R."/>
            <person name="Falk J."/>
            <person name="Farina A."/>
            <person name="Faro S."/>
            <person name="Ferguson D."/>
            <person name="Fisher S."/>
            <person name="Foley C.D."/>
            <person name="Franke A."/>
            <person name="Friedrich D."/>
            <person name="Gadbois L."/>
            <person name="Gearin G."/>
            <person name="Gearin C.R."/>
            <person name="Giannoukos G."/>
            <person name="Goode T."/>
            <person name="Graham J."/>
            <person name="Grandbois E."/>
            <person name="Grewal S."/>
            <person name="Gyaltsen K."/>
            <person name="Hafez N."/>
            <person name="Hagos B."/>
            <person name="Hall J."/>
            <person name="Henson C."/>
            <person name="Hollinger A."/>
            <person name="Honan T."/>
            <person name="Huard M.D."/>
            <person name="Hughes L."/>
            <person name="Hurhula B."/>
            <person name="Husby M.E."/>
            <person name="Kamat A."/>
            <person name="Kanga B."/>
            <person name="Kashin S."/>
            <person name="Khazanovich D."/>
            <person name="Kisner P."/>
            <person name="Lance K."/>
            <person name="Lara M."/>
            <person name="Lee W."/>
            <person name="Lennon N."/>
            <person name="Letendre F."/>
            <person name="LeVine R."/>
            <person name="Lipovsky A."/>
            <person name="Liu X."/>
            <person name="Liu J."/>
            <person name="Liu S."/>
            <person name="Lokyitsang T."/>
            <person name="Lokyitsang Y."/>
            <person name="Lubonja R."/>
            <person name="Lui A."/>
            <person name="MacDonald P."/>
            <person name="Magnisalis V."/>
            <person name="Maru K."/>
            <person name="Matthews C."/>
            <person name="McCusker W."/>
            <person name="McDonough S."/>
            <person name="Mehta T."/>
            <person name="Meldrim J."/>
            <person name="Meneus L."/>
            <person name="Mihai O."/>
            <person name="Mihalev A."/>
            <person name="Mihova T."/>
            <person name="Mittelman R."/>
            <person name="Mlenga V."/>
            <person name="Montmayeur A."/>
            <person name="Mulrain L."/>
            <person name="Navidi A."/>
            <person name="Naylor J."/>
            <person name="Negash T."/>
            <person name="Nguyen T."/>
            <person name="Nguyen N."/>
            <person name="Nicol R."/>
            <person name="Norbu C."/>
            <person name="Norbu N."/>
            <person name="Novod N."/>
            <person name="O'Neill B."/>
            <person name="Osman S."/>
            <person name="Markiewicz E."/>
            <person name="Oyono O.L."/>
            <person name="Patti C."/>
            <person name="Phunkhang P."/>
            <person name="Pierre F."/>
            <person name="Priest M."/>
            <person name="Raghuraman S."/>
            <person name="Rege F."/>
            <person name="Reyes R."/>
            <person name="Rise C."/>
            <person name="Rogov P."/>
            <person name="Ross K."/>
            <person name="Ryan E."/>
            <person name="Settipalli S."/>
            <person name="Shea T."/>
            <person name="Sherpa N."/>
            <person name="Shi L."/>
            <person name="Shih D."/>
            <person name="Sparrow T."/>
            <person name="Spaulding J."/>
            <person name="Stalker J."/>
            <person name="Stange-Thomann N."/>
            <person name="Stavropoulos S."/>
            <person name="Stone C."/>
            <person name="Strader C."/>
            <person name="Tesfaye S."/>
            <person name="Thomson T."/>
            <person name="Thoulutsang Y."/>
            <person name="Thoulutsang D."/>
            <person name="Topham K."/>
            <person name="Topping I."/>
            <person name="Tsamla T."/>
            <person name="Vassiliev H."/>
            <person name="Vo A."/>
            <person name="Wangchuk T."/>
            <person name="Wangdi T."/>
            <person name="Weiand M."/>
            <person name="Wilkinson J."/>
            <person name="Wilson A."/>
            <person name="Yadav S."/>
            <person name="Young G."/>
            <person name="Yu Q."/>
            <person name="Zembek L."/>
            <person name="Zhong D."/>
            <person name="Zimmer A."/>
            <person name="Zwirko Z."/>
            <person name="Jaffe D.B."/>
            <person name="Alvarez P."/>
            <person name="Brockman W."/>
            <person name="Butler J."/>
            <person name="Chin C."/>
            <person name="Gnerre S."/>
            <person name="Grabherr M."/>
            <person name="Kleber M."/>
            <person name="Mauceli E."/>
            <person name="MacCallum I."/>
        </authorList>
    </citation>
    <scope>NUCLEOTIDE SEQUENCE [LARGE SCALE GENOMIC DNA]</scope>
    <source>
        <strain evidence="4">white501</strain>
    </source>
</reference>
<gene>
    <name evidence="3" type="primary">Dsim\GD12034</name>
    <name evidence="3" type="ORF">Dsim_GD12034</name>
</gene>
<dbReference type="Pfam" id="PF00201">
    <property type="entry name" value="UDPGT"/>
    <property type="match status" value="1"/>
</dbReference>
<dbReference type="PhylomeDB" id="B4NS04"/>
<keyword evidence="2" id="KW-0472">Membrane</keyword>
<dbReference type="OrthoDB" id="5835829at2759"/>
<evidence type="ECO:0000256" key="1">
    <source>
        <dbReference type="ARBA" id="ARBA00022679"/>
    </source>
</evidence>
<dbReference type="HOGENOM" id="CLU_1604482_0_0_1"/>